<accession>A0AAV7NI54</accession>
<reference evidence="1" key="1">
    <citation type="journal article" date="2022" name="bioRxiv">
        <title>Sequencing and chromosome-scale assembly of the giantPleurodeles waltlgenome.</title>
        <authorList>
            <person name="Brown T."/>
            <person name="Elewa A."/>
            <person name="Iarovenko S."/>
            <person name="Subramanian E."/>
            <person name="Araus A.J."/>
            <person name="Petzold A."/>
            <person name="Susuki M."/>
            <person name="Suzuki K.-i.T."/>
            <person name="Hayashi T."/>
            <person name="Toyoda A."/>
            <person name="Oliveira C."/>
            <person name="Osipova E."/>
            <person name="Leigh N.D."/>
            <person name="Simon A."/>
            <person name="Yun M.H."/>
        </authorList>
    </citation>
    <scope>NUCLEOTIDE SEQUENCE</scope>
    <source>
        <strain evidence="1">20211129_DDA</strain>
        <tissue evidence="1">Liver</tissue>
    </source>
</reference>
<organism evidence="1 2">
    <name type="scientific">Pleurodeles waltl</name>
    <name type="common">Iberian ribbed newt</name>
    <dbReference type="NCBI Taxonomy" id="8319"/>
    <lineage>
        <taxon>Eukaryota</taxon>
        <taxon>Metazoa</taxon>
        <taxon>Chordata</taxon>
        <taxon>Craniata</taxon>
        <taxon>Vertebrata</taxon>
        <taxon>Euteleostomi</taxon>
        <taxon>Amphibia</taxon>
        <taxon>Batrachia</taxon>
        <taxon>Caudata</taxon>
        <taxon>Salamandroidea</taxon>
        <taxon>Salamandridae</taxon>
        <taxon>Pleurodelinae</taxon>
        <taxon>Pleurodeles</taxon>
    </lineage>
</organism>
<dbReference type="EMBL" id="JANPWB010000012">
    <property type="protein sequence ID" value="KAJ1114364.1"/>
    <property type="molecule type" value="Genomic_DNA"/>
</dbReference>
<dbReference type="Proteomes" id="UP001066276">
    <property type="component" value="Chromosome 8"/>
</dbReference>
<evidence type="ECO:0000313" key="1">
    <source>
        <dbReference type="EMBL" id="KAJ1114364.1"/>
    </source>
</evidence>
<protein>
    <submittedName>
        <fullName evidence="1">Uncharacterized protein</fullName>
    </submittedName>
</protein>
<dbReference type="AlphaFoldDB" id="A0AAV7NI54"/>
<name>A0AAV7NI54_PLEWA</name>
<sequence>MGKRKAVDLPAPLNVIKKQKKRPRKQANKTIGCGPKALDEIDLLFEEVEAILNSKMVINGTLPPKKALPQPKRIQEVFNKKKKGQTIDSVKLIDGVGNLPNTNDTILPSQQGTTGSVTNFSLSQGISQVEEVESIPLALSPEIRLVPNLQCRNEFELLAEEGDLIRDHEHLMVEPDIEVSTSPPITTTLPEPSASEVNLPLILQRVDEVRNLVLQLAKFLQGKTVYPLRCKCQVIEVAGKGGTLVVESIPFTSIVHAGPANHS</sequence>
<keyword evidence="2" id="KW-1185">Reference proteome</keyword>
<comment type="caution">
    <text evidence="1">The sequence shown here is derived from an EMBL/GenBank/DDBJ whole genome shotgun (WGS) entry which is preliminary data.</text>
</comment>
<proteinExistence type="predicted"/>
<evidence type="ECO:0000313" key="2">
    <source>
        <dbReference type="Proteomes" id="UP001066276"/>
    </source>
</evidence>
<gene>
    <name evidence="1" type="ORF">NDU88_002602</name>
</gene>